<keyword evidence="2" id="KW-0472">Membrane</keyword>
<dbReference type="Proteomes" id="UP000823844">
    <property type="component" value="Unassembled WGS sequence"/>
</dbReference>
<reference evidence="3" key="2">
    <citation type="submission" date="2021-04" db="EMBL/GenBank/DDBJ databases">
        <authorList>
            <person name="Gilroy R."/>
        </authorList>
    </citation>
    <scope>NUCLEOTIDE SEQUENCE</scope>
    <source>
        <strain evidence="3">F6-686</strain>
    </source>
</reference>
<sequence length="97" mass="11307">MSFISIFILVLIAAIILAILYAFFHMLIVFIPVIFIVAIGIWIINRLCAKKGDSDLTQKEEFSRFDYFSNYRNSESKKRKPARDVTTKDIDDDNKRN</sequence>
<proteinExistence type="predicted"/>
<feature type="transmembrane region" description="Helical" evidence="2">
    <location>
        <begin position="30"/>
        <end position="49"/>
    </location>
</feature>
<feature type="compositionally biased region" description="Basic and acidic residues" evidence="1">
    <location>
        <begin position="82"/>
        <end position="97"/>
    </location>
</feature>
<dbReference type="EMBL" id="JAHLFT010000103">
    <property type="protein sequence ID" value="MBU3829037.1"/>
    <property type="molecule type" value="Genomic_DNA"/>
</dbReference>
<name>A0A9E2NU86_9LACO</name>
<keyword evidence="2" id="KW-1133">Transmembrane helix</keyword>
<evidence type="ECO:0000313" key="3">
    <source>
        <dbReference type="EMBL" id="MBU3829037.1"/>
    </source>
</evidence>
<evidence type="ECO:0000313" key="4">
    <source>
        <dbReference type="Proteomes" id="UP000823844"/>
    </source>
</evidence>
<evidence type="ECO:0000256" key="1">
    <source>
        <dbReference type="SAM" id="MobiDB-lite"/>
    </source>
</evidence>
<comment type="caution">
    <text evidence="3">The sequence shown here is derived from an EMBL/GenBank/DDBJ whole genome shotgun (WGS) entry which is preliminary data.</text>
</comment>
<protein>
    <submittedName>
        <fullName evidence="3">Uncharacterized protein</fullName>
    </submittedName>
</protein>
<accession>A0A9E2NU86</accession>
<feature type="transmembrane region" description="Helical" evidence="2">
    <location>
        <begin position="7"/>
        <end position="24"/>
    </location>
</feature>
<organism evidence="3 4">
    <name type="scientific">Candidatus Lactobacillus pullistercoris</name>
    <dbReference type="NCBI Taxonomy" id="2838636"/>
    <lineage>
        <taxon>Bacteria</taxon>
        <taxon>Bacillati</taxon>
        <taxon>Bacillota</taxon>
        <taxon>Bacilli</taxon>
        <taxon>Lactobacillales</taxon>
        <taxon>Lactobacillaceae</taxon>
        <taxon>Lactobacillus</taxon>
    </lineage>
</organism>
<gene>
    <name evidence="3" type="ORF">H9806_07980</name>
</gene>
<reference evidence="3" key="1">
    <citation type="journal article" date="2021" name="PeerJ">
        <title>Extensive microbial diversity within the chicken gut microbiome revealed by metagenomics and culture.</title>
        <authorList>
            <person name="Gilroy R."/>
            <person name="Ravi A."/>
            <person name="Getino M."/>
            <person name="Pursley I."/>
            <person name="Horton D.L."/>
            <person name="Alikhan N.F."/>
            <person name="Baker D."/>
            <person name="Gharbi K."/>
            <person name="Hall N."/>
            <person name="Watson M."/>
            <person name="Adriaenssens E.M."/>
            <person name="Foster-Nyarko E."/>
            <person name="Jarju S."/>
            <person name="Secka A."/>
            <person name="Antonio M."/>
            <person name="Oren A."/>
            <person name="Chaudhuri R.R."/>
            <person name="La Ragione R."/>
            <person name="Hildebrand F."/>
            <person name="Pallen M.J."/>
        </authorList>
    </citation>
    <scope>NUCLEOTIDE SEQUENCE</scope>
    <source>
        <strain evidence="3">F6-686</strain>
    </source>
</reference>
<keyword evidence="2" id="KW-0812">Transmembrane</keyword>
<feature type="region of interest" description="Disordered" evidence="1">
    <location>
        <begin position="72"/>
        <end position="97"/>
    </location>
</feature>
<dbReference type="AlphaFoldDB" id="A0A9E2NU86"/>
<evidence type="ECO:0000256" key="2">
    <source>
        <dbReference type="SAM" id="Phobius"/>
    </source>
</evidence>